<name>A0A1I1ZVY4_9BURK</name>
<dbReference type="Pfam" id="PF10001">
    <property type="entry name" value="DUF2242"/>
    <property type="match status" value="1"/>
</dbReference>
<dbReference type="EMBL" id="FONX01000001">
    <property type="protein sequence ID" value="SFE35861.1"/>
    <property type="molecule type" value="Genomic_DNA"/>
</dbReference>
<dbReference type="InterPro" id="IPR018718">
    <property type="entry name" value="DUF2242"/>
</dbReference>
<gene>
    <name evidence="2" type="ORF">SAMN04489711_101372</name>
</gene>
<dbReference type="Proteomes" id="UP000199119">
    <property type="component" value="Unassembled WGS sequence"/>
</dbReference>
<evidence type="ECO:0008006" key="4">
    <source>
        <dbReference type="Google" id="ProtNLM"/>
    </source>
</evidence>
<feature type="region of interest" description="Disordered" evidence="1">
    <location>
        <begin position="259"/>
        <end position="281"/>
    </location>
</feature>
<reference evidence="3" key="1">
    <citation type="submission" date="2016-10" db="EMBL/GenBank/DDBJ databases">
        <authorList>
            <person name="Varghese N."/>
            <person name="Submissions S."/>
        </authorList>
    </citation>
    <scope>NUCLEOTIDE SEQUENCE [LARGE SCALE GENOMIC DNA]</scope>
    <source>
        <strain evidence="3">DSM 27981</strain>
    </source>
</reference>
<accession>A0A1I1ZVY4</accession>
<evidence type="ECO:0000313" key="2">
    <source>
        <dbReference type="EMBL" id="SFE35861.1"/>
    </source>
</evidence>
<dbReference type="RefSeq" id="WP_245785065.1">
    <property type="nucleotide sequence ID" value="NZ_FONX01000001.1"/>
</dbReference>
<protein>
    <recommendedName>
        <fullName evidence="4">DUF2242 domain-containing protein</fullName>
    </recommendedName>
</protein>
<feature type="region of interest" description="Disordered" evidence="1">
    <location>
        <begin position="217"/>
        <end position="244"/>
    </location>
</feature>
<dbReference type="PROSITE" id="PS51257">
    <property type="entry name" value="PROKAR_LIPOPROTEIN"/>
    <property type="match status" value="1"/>
</dbReference>
<organism evidence="2 3">
    <name type="scientific">Paracidovorax wautersii</name>
    <dbReference type="NCBI Taxonomy" id="1177982"/>
    <lineage>
        <taxon>Bacteria</taxon>
        <taxon>Pseudomonadati</taxon>
        <taxon>Pseudomonadota</taxon>
        <taxon>Betaproteobacteria</taxon>
        <taxon>Burkholderiales</taxon>
        <taxon>Comamonadaceae</taxon>
        <taxon>Paracidovorax</taxon>
    </lineage>
</organism>
<evidence type="ECO:0000256" key="1">
    <source>
        <dbReference type="SAM" id="MobiDB-lite"/>
    </source>
</evidence>
<dbReference type="AlphaFoldDB" id="A0A1I1ZVY4"/>
<evidence type="ECO:0000313" key="3">
    <source>
        <dbReference type="Proteomes" id="UP000199119"/>
    </source>
</evidence>
<keyword evidence="3" id="KW-1185">Reference proteome</keyword>
<dbReference type="STRING" id="1177982.SAMN04489711_101372"/>
<sequence>MNLTLRPRHALSIGGTALAALVCTVLAGCTTVSDSMPGLAGAARFDPDDFESINVHTRHINAPKAQVCEAARRALLSQGYLVNTATDDMVAGRKYFQPSTDIHYEVEMRVVCAPEGADGKHTAAFASALQDRYVIKKINNSASLGVGALGSLSLPVSASDDTLVKVGSETVTDKRFYERFFELFGRFVQPPAAPAPESATPMLVKPQSQIEERALPAAQPVQPAVQPAVRPGTPAGPTGAAEPAAAPAASASAAAAAPAAQGAAGSAANASAASAASADSTADLPLPALADATLRADFSASGDDAAAVSASGAARP</sequence>
<proteinExistence type="predicted"/>